<dbReference type="STRING" id="60547.GCA_000751215_06209"/>
<evidence type="ECO:0000256" key="5">
    <source>
        <dbReference type="SAM" id="Phobius"/>
    </source>
</evidence>
<evidence type="ECO:0000256" key="1">
    <source>
        <dbReference type="ARBA" id="ARBA00022475"/>
    </source>
</evidence>
<dbReference type="EMBL" id="JFHC01000009">
    <property type="protein sequence ID" value="KDR43241.1"/>
    <property type="molecule type" value="Genomic_DNA"/>
</dbReference>
<dbReference type="RefSeq" id="WP_035939199.1">
    <property type="nucleotide sequence ID" value="NZ_CADFFX010000019.1"/>
</dbReference>
<keyword evidence="7" id="KW-1185">Reference proteome</keyword>
<evidence type="ECO:0000256" key="4">
    <source>
        <dbReference type="ARBA" id="ARBA00023136"/>
    </source>
</evidence>
<dbReference type="Pfam" id="PF07869">
    <property type="entry name" value="DUF1656"/>
    <property type="match status" value="1"/>
</dbReference>
<proteinExistence type="predicted"/>
<name>A0A069Q0I5_9BURK</name>
<feature type="transmembrane region" description="Helical" evidence="5">
    <location>
        <begin position="41"/>
        <end position="63"/>
    </location>
</feature>
<dbReference type="InterPro" id="IPR012451">
    <property type="entry name" value="DUF1656"/>
</dbReference>
<dbReference type="AlphaFoldDB" id="A0A069Q0I5"/>
<comment type="caution">
    <text evidence="6">The sequence shown here is derived from an EMBL/GenBank/DDBJ whole genome shotgun (WGS) entry which is preliminary data.</text>
</comment>
<reference evidence="6 7" key="1">
    <citation type="submission" date="2014-03" db="EMBL/GenBank/DDBJ databases">
        <title>Draft Genome Sequences of Four Burkholderia Strains.</title>
        <authorList>
            <person name="Liu X.Y."/>
            <person name="Li C.X."/>
            <person name="Xu J.H."/>
        </authorList>
    </citation>
    <scope>NUCLEOTIDE SEQUENCE [LARGE SCALE GENOMIC DNA]</scope>
    <source>
        <strain evidence="6 7">DSM 50014</strain>
    </source>
</reference>
<sequence>MIGEIDFYGVFVPSVLVLMLVAYLVSLAGRWVFERLGLYRFIWHRSIFDLGIYVIVLGGVVILSQRL</sequence>
<dbReference type="Proteomes" id="UP000027466">
    <property type="component" value="Unassembled WGS sequence"/>
</dbReference>
<keyword evidence="2 5" id="KW-0812">Transmembrane</keyword>
<evidence type="ECO:0000313" key="7">
    <source>
        <dbReference type="Proteomes" id="UP000027466"/>
    </source>
</evidence>
<organism evidence="6 7">
    <name type="scientific">Caballeronia glathei</name>
    <dbReference type="NCBI Taxonomy" id="60547"/>
    <lineage>
        <taxon>Bacteria</taxon>
        <taxon>Pseudomonadati</taxon>
        <taxon>Pseudomonadota</taxon>
        <taxon>Betaproteobacteria</taxon>
        <taxon>Burkholderiales</taxon>
        <taxon>Burkholderiaceae</taxon>
        <taxon>Caballeronia</taxon>
    </lineage>
</organism>
<protein>
    <submittedName>
        <fullName evidence="6">Membrane protein</fullName>
    </submittedName>
</protein>
<evidence type="ECO:0000256" key="2">
    <source>
        <dbReference type="ARBA" id="ARBA00022692"/>
    </source>
</evidence>
<accession>A0A069Q0I5</accession>
<keyword evidence="4 5" id="KW-0472">Membrane</keyword>
<gene>
    <name evidence="6" type="ORF">BG61_40420</name>
</gene>
<keyword evidence="1" id="KW-1003">Cell membrane</keyword>
<feature type="transmembrane region" description="Helical" evidence="5">
    <location>
        <begin position="7"/>
        <end position="29"/>
    </location>
</feature>
<evidence type="ECO:0000256" key="3">
    <source>
        <dbReference type="ARBA" id="ARBA00022989"/>
    </source>
</evidence>
<evidence type="ECO:0000313" key="6">
    <source>
        <dbReference type="EMBL" id="KDR43241.1"/>
    </source>
</evidence>
<keyword evidence="3 5" id="KW-1133">Transmembrane helix</keyword>